<evidence type="ECO:0000256" key="1">
    <source>
        <dbReference type="ARBA" id="ARBA00009156"/>
    </source>
</evidence>
<evidence type="ECO:0000313" key="7">
    <source>
        <dbReference type="EMBL" id="MBC5648873.1"/>
    </source>
</evidence>
<dbReference type="InterPro" id="IPR050406">
    <property type="entry name" value="FGGY_Carb_Kinase"/>
</dbReference>
<organism evidence="7 8">
    <name type="scientific">Christensenella tenuis</name>
    <dbReference type="NCBI Taxonomy" id="2763033"/>
    <lineage>
        <taxon>Bacteria</taxon>
        <taxon>Bacillati</taxon>
        <taxon>Bacillota</taxon>
        <taxon>Clostridia</taxon>
        <taxon>Christensenellales</taxon>
        <taxon>Christensenellaceae</taxon>
        <taxon>Christensenella</taxon>
    </lineage>
</organism>
<feature type="domain" description="Carbohydrate kinase FGGY C-terminal" evidence="6">
    <location>
        <begin position="261"/>
        <end position="447"/>
    </location>
</feature>
<dbReference type="PANTHER" id="PTHR43095">
    <property type="entry name" value="SUGAR KINASE"/>
    <property type="match status" value="1"/>
</dbReference>
<dbReference type="PROSITE" id="PS00933">
    <property type="entry name" value="FGGY_KINASES_1"/>
    <property type="match status" value="1"/>
</dbReference>
<dbReference type="SUPFAM" id="SSF53067">
    <property type="entry name" value="Actin-like ATPase domain"/>
    <property type="match status" value="2"/>
</dbReference>
<reference evidence="7 8" key="1">
    <citation type="submission" date="2020-08" db="EMBL/GenBank/DDBJ databases">
        <title>Genome public.</title>
        <authorList>
            <person name="Liu C."/>
            <person name="Sun Q."/>
        </authorList>
    </citation>
    <scope>NUCLEOTIDE SEQUENCE [LARGE SCALE GENOMIC DNA]</scope>
    <source>
        <strain evidence="7 8">NSJ-35</strain>
    </source>
</reference>
<dbReference type="PROSITE" id="PS00445">
    <property type="entry name" value="FGGY_KINASES_2"/>
    <property type="match status" value="1"/>
</dbReference>
<evidence type="ECO:0000256" key="3">
    <source>
        <dbReference type="ARBA" id="ARBA00022777"/>
    </source>
</evidence>
<dbReference type="PIRSF" id="PIRSF000538">
    <property type="entry name" value="GlpK"/>
    <property type="match status" value="1"/>
</dbReference>
<dbReference type="EMBL" id="JACOON010000006">
    <property type="protein sequence ID" value="MBC5648873.1"/>
    <property type="molecule type" value="Genomic_DNA"/>
</dbReference>
<gene>
    <name evidence="7" type="ORF">H8S18_11040</name>
</gene>
<evidence type="ECO:0000256" key="2">
    <source>
        <dbReference type="ARBA" id="ARBA00022679"/>
    </source>
</evidence>
<keyword evidence="8" id="KW-1185">Reference proteome</keyword>
<evidence type="ECO:0000313" key="8">
    <source>
        <dbReference type="Proteomes" id="UP000606889"/>
    </source>
</evidence>
<comment type="similarity">
    <text evidence="1 4">Belongs to the FGGY kinase family.</text>
</comment>
<evidence type="ECO:0000256" key="4">
    <source>
        <dbReference type="RuleBase" id="RU003733"/>
    </source>
</evidence>
<dbReference type="PANTHER" id="PTHR43095:SF2">
    <property type="entry name" value="GLUCONOKINASE"/>
    <property type="match status" value="1"/>
</dbReference>
<dbReference type="CDD" id="cd07805">
    <property type="entry name" value="ASKHA_NBD_FGGY_CvXK-like"/>
    <property type="match status" value="1"/>
</dbReference>
<dbReference type="Pfam" id="PF02782">
    <property type="entry name" value="FGGY_C"/>
    <property type="match status" value="1"/>
</dbReference>
<dbReference type="InterPro" id="IPR018483">
    <property type="entry name" value="Carb_kinase_FGGY_CS"/>
</dbReference>
<evidence type="ECO:0008006" key="9">
    <source>
        <dbReference type="Google" id="ProtNLM"/>
    </source>
</evidence>
<keyword evidence="3 4" id="KW-0418">Kinase</keyword>
<comment type="caution">
    <text evidence="7">The sequence shown here is derived from an EMBL/GenBank/DDBJ whole genome shotgun (WGS) entry which is preliminary data.</text>
</comment>
<proteinExistence type="inferred from homology"/>
<dbReference type="RefSeq" id="WP_186858332.1">
    <property type="nucleotide sequence ID" value="NZ_JACOON010000006.1"/>
</dbReference>
<evidence type="ECO:0000259" key="5">
    <source>
        <dbReference type="Pfam" id="PF00370"/>
    </source>
</evidence>
<keyword evidence="2 4" id="KW-0808">Transferase</keyword>
<dbReference type="InterPro" id="IPR018485">
    <property type="entry name" value="FGGY_C"/>
</dbReference>
<accession>A0ABR7EGI2</accession>
<feature type="domain" description="Carbohydrate kinase FGGY N-terminal" evidence="5">
    <location>
        <begin position="5"/>
        <end position="248"/>
    </location>
</feature>
<dbReference type="Gene3D" id="3.30.420.40">
    <property type="match status" value="2"/>
</dbReference>
<dbReference type="Pfam" id="PF00370">
    <property type="entry name" value="FGGY_N"/>
    <property type="match status" value="1"/>
</dbReference>
<evidence type="ECO:0000259" key="6">
    <source>
        <dbReference type="Pfam" id="PF02782"/>
    </source>
</evidence>
<dbReference type="InterPro" id="IPR043129">
    <property type="entry name" value="ATPase_NBD"/>
</dbReference>
<sequence length="508" mass="55527">MADLVLAHDFGTTSDKACLFDTEGSFLAEATCDYPIYYPHPGWAEQNPEDWWTAVKSASRAVMEKSNALPKDVKAVSFSAQGMAVIPVDRQGRTLTERSMIWMDTRPKKEGEHILKEFGARRHYERTGNGFDIAMYPAAKILWLKKHMPEVYGKTYKFLGCKEYLIHKMTGIISKTDYTESGLGGFYDLHNRCFDSELLALSETDGEKLLEPTDVTAVMGGLTSKAAAEMGLAADTPVVLGSWDNFACSTGAGARTKGNMAVYLGTAGWLSITHPEPMLAQDCMVNNVYVGQDTYFPIFNTNAACAAFDWVMDHFCGSLGRDFKKAEELAAGVPAGSDGMFYLPALYAGNSFYSDANLCGTYLGITPQSTDAHVIRAAMEGVGFDLMMGAEFFRGRGALPRQANIIGGGANSEVWMDILASMFGIRLSAPKNRRHIGALGAALNGMVGTGMIRDFDVAGGMITPQRTTDPNEADREAYLRLLPVFREFYEALTPAYAKRTEVLTHGIN</sequence>
<protein>
    <recommendedName>
        <fullName evidence="9">Xylulokinase</fullName>
    </recommendedName>
</protein>
<dbReference type="InterPro" id="IPR000577">
    <property type="entry name" value="Carb_kinase_FGGY"/>
</dbReference>
<dbReference type="InterPro" id="IPR018484">
    <property type="entry name" value="FGGY_N"/>
</dbReference>
<name>A0ABR7EGI2_9FIRM</name>
<dbReference type="Proteomes" id="UP000606889">
    <property type="component" value="Unassembled WGS sequence"/>
</dbReference>